<accession>A0A3A1VGN8</accession>
<dbReference type="OrthoDB" id="4822551at2"/>
<sequence length="188" mass="21432">MNESTALMFTIPSWYVIGPIFIIGLLGLFFWMKRHGRKEKTLQFVMLVSLLIYLCGVIHFVFFPIDVNIGLYANQTPWYKTVNWIPILTIDVKTFVLNVIMLIPLGMYVPFLRMKTAASAKTAAKFGFMMSLSIELLQLLIRVTLGNGRSTDINDLLANTLGAVIGYLIVKSLFKQPLFKSLFHRFQS</sequence>
<reference evidence="3 4" key="1">
    <citation type="submission" date="2018-09" db="EMBL/GenBank/DDBJ databases">
        <title>Paenibacillus aracenensis nov. sp. isolated from a cave in southern Spain.</title>
        <authorList>
            <person name="Jurado V."/>
            <person name="Gutierrez-Patricio S."/>
            <person name="Gonzalez-Pimentel J.L."/>
            <person name="Miller A.Z."/>
            <person name="Laiz L."/>
            <person name="Saiz-Jimenez C."/>
        </authorList>
    </citation>
    <scope>NUCLEOTIDE SEQUENCE [LARGE SCALE GENOMIC DNA]</scope>
    <source>
        <strain evidence="3 4">DSM 22867</strain>
    </source>
</reference>
<dbReference type="InterPro" id="IPR053150">
    <property type="entry name" value="Teicoplanin_resist-assoc"/>
</dbReference>
<gene>
    <name evidence="3" type="ORF">D3P08_00240</name>
</gene>
<evidence type="ECO:0000313" key="4">
    <source>
        <dbReference type="Proteomes" id="UP000266482"/>
    </source>
</evidence>
<dbReference type="Pfam" id="PF04892">
    <property type="entry name" value="VanZ"/>
    <property type="match status" value="1"/>
</dbReference>
<keyword evidence="1" id="KW-0812">Transmembrane</keyword>
<proteinExistence type="predicted"/>
<name>A0A3A1VGN8_9BACL</name>
<dbReference type="EMBL" id="QXQA01000001">
    <property type="protein sequence ID" value="RIX60059.1"/>
    <property type="molecule type" value="Genomic_DNA"/>
</dbReference>
<feature type="transmembrane region" description="Helical" evidence="1">
    <location>
        <begin position="85"/>
        <end position="111"/>
    </location>
</feature>
<feature type="transmembrane region" description="Helical" evidence="1">
    <location>
        <begin position="156"/>
        <end position="174"/>
    </location>
</feature>
<feature type="transmembrane region" description="Helical" evidence="1">
    <location>
        <begin position="12"/>
        <end position="32"/>
    </location>
</feature>
<dbReference type="Proteomes" id="UP000266482">
    <property type="component" value="Unassembled WGS sequence"/>
</dbReference>
<feature type="transmembrane region" description="Helical" evidence="1">
    <location>
        <begin position="44"/>
        <end position="65"/>
    </location>
</feature>
<evidence type="ECO:0000313" key="3">
    <source>
        <dbReference type="EMBL" id="RIX60059.1"/>
    </source>
</evidence>
<keyword evidence="1" id="KW-0472">Membrane</keyword>
<protein>
    <submittedName>
        <fullName evidence="3">VanZ family protein</fullName>
    </submittedName>
</protein>
<dbReference type="InterPro" id="IPR006976">
    <property type="entry name" value="VanZ-like"/>
</dbReference>
<feature type="domain" description="VanZ-like" evidence="2">
    <location>
        <begin position="51"/>
        <end position="171"/>
    </location>
</feature>
<dbReference type="AlphaFoldDB" id="A0A3A1VGN8"/>
<dbReference type="PANTHER" id="PTHR36834:SF1">
    <property type="entry name" value="INTEGRAL MEMBRANE PROTEIN"/>
    <property type="match status" value="1"/>
</dbReference>
<organism evidence="3 4">
    <name type="scientific">Paenibacillus nanensis</name>
    <dbReference type="NCBI Taxonomy" id="393251"/>
    <lineage>
        <taxon>Bacteria</taxon>
        <taxon>Bacillati</taxon>
        <taxon>Bacillota</taxon>
        <taxon>Bacilli</taxon>
        <taxon>Bacillales</taxon>
        <taxon>Paenibacillaceae</taxon>
        <taxon>Paenibacillus</taxon>
    </lineage>
</organism>
<evidence type="ECO:0000256" key="1">
    <source>
        <dbReference type="SAM" id="Phobius"/>
    </source>
</evidence>
<dbReference type="RefSeq" id="WP_119597434.1">
    <property type="nucleotide sequence ID" value="NZ_QXQA01000001.1"/>
</dbReference>
<keyword evidence="4" id="KW-1185">Reference proteome</keyword>
<evidence type="ECO:0000259" key="2">
    <source>
        <dbReference type="Pfam" id="PF04892"/>
    </source>
</evidence>
<comment type="caution">
    <text evidence="3">The sequence shown here is derived from an EMBL/GenBank/DDBJ whole genome shotgun (WGS) entry which is preliminary data.</text>
</comment>
<dbReference type="PANTHER" id="PTHR36834">
    <property type="entry name" value="MEMBRANE PROTEIN-RELATED"/>
    <property type="match status" value="1"/>
</dbReference>
<keyword evidence="1" id="KW-1133">Transmembrane helix</keyword>
<feature type="transmembrane region" description="Helical" evidence="1">
    <location>
        <begin position="123"/>
        <end position="144"/>
    </location>
</feature>